<keyword evidence="3" id="KW-1185">Reference proteome</keyword>
<dbReference type="InterPro" id="IPR043917">
    <property type="entry name" value="DUF5753"/>
</dbReference>
<proteinExistence type="predicted"/>
<sequence>MPNPRELDPGASPIAFFGYELRRYRQEAELTQSSLARRAGYALGTISMAETGRRAPTADFARRCDEVLGAGGALIRIKEMIDNVSSRLPAWFRPWVEIEQAAENLYTWQPLIMPGLLQTADYARVLFSNEPRAVAEEVEQNVAARMDRQHILEREDPPLLWVVLDEGVLGRLVGDKSIMADQLGHLLSMAQRPHVTVQILPLNSGNTTGFLGGFFIAHARGVTNSVYMESAGQGQVSDRPDDVADITTKYEAIRAEALPQRASLKMIEEMRERWTKS</sequence>
<protein>
    <submittedName>
        <fullName evidence="2">Transcriptional regulator with XRE-family HTH domain</fullName>
    </submittedName>
</protein>
<evidence type="ECO:0000313" key="3">
    <source>
        <dbReference type="Proteomes" id="UP000540685"/>
    </source>
</evidence>
<dbReference type="SUPFAM" id="SSF47413">
    <property type="entry name" value="lambda repressor-like DNA-binding domains"/>
    <property type="match status" value="1"/>
</dbReference>
<name>A0A7W9IM84_9ACTN</name>
<dbReference type="PROSITE" id="PS50943">
    <property type="entry name" value="HTH_CROC1"/>
    <property type="match status" value="1"/>
</dbReference>
<reference evidence="2 3" key="1">
    <citation type="submission" date="2020-08" db="EMBL/GenBank/DDBJ databases">
        <title>Sequencing the genomes of 1000 actinobacteria strains.</title>
        <authorList>
            <person name="Klenk H.-P."/>
        </authorList>
    </citation>
    <scope>NUCLEOTIDE SEQUENCE [LARGE SCALE GENOMIC DNA]</scope>
    <source>
        <strain evidence="2 3">DSM 46887</strain>
    </source>
</reference>
<dbReference type="SMART" id="SM00530">
    <property type="entry name" value="HTH_XRE"/>
    <property type="match status" value="1"/>
</dbReference>
<dbReference type="Gene3D" id="1.10.260.40">
    <property type="entry name" value="lambda repressor-like DNA-binding domains"/>
    <property type="match status" value="1"/>
</dbReference>
<gene>
    <name evidence="2" type="ORF">F4562_006386</name>
</gene>
<dbReference type="AlphaFoldDB" id="A0A7W9IM84"/>
<feature type="domain" description="HTH cro/C1-type" evidence="1">
    <location>
        <begin position="21"/>
        <end position="74"/>
    </location>
</feature>
<organism evidence="2 3">
    <name type="scientific">Streptosporangium becharense</name>
    <dbReference type="NCBI Taxonomy" id="1816182"/>
    <lineage>
        <taxon>Bacteria</taxon>
        <taxon>Bacillati</taxon>
        <taxon>Actinomycetota</taxon>
        <taxon>Actinomycetes</taxon>
        <taxon>Streptosporangiales</taxon>
        <taxon>Streptosporangiaceae</taxon>
        <taxon>Streptosporangium</taxon>
    </lineage>
</organism>
<dbReference type="RefSeq" id="WP_184540397.1">
    <property type="nucleotide sequence ID" value="NZ_JACHMP010000001.1"/>
</dbReference>
<accession>A0A7W9IM84</accession>
<dbReference type="Pfam" id="PF19054">
    <property type="entry name" value="DUF5753"/>
    <property type="match status" value="1"/>
</dbReference>
<dbReference type="InterPro" id="IPR001387">
    <property type="entry name" value="Cro/C1-type_HTH"/>
</dbReference>
<dbReference type="Pfam" id="PF13560">
    <property type="entry name" value="HTH_31"/>
    <property type="match status" value="1"/>
</dbReference>
<dbReference type="CDD" id="cd00093">
    <property type="entry name" value="HTH_XRE"/>
    <property type="match status" value="1"/>
</dbReference>
<dbReference type="GO" id="GO:0003677">
    <property type="term" value="F:DNA binding"/>
    <property type="evidence" value="ECO:0007669"/>
    <property type="project" value="InterPro"/>
</dbReference>
<evidence type="ECO:0000259" key="1">
    <source>
        <dbReference type="PROSITE" id="PS50943"/>
    </source>
</evidence>
<evidence type="ECO:0000313" key="2">
    <source>
        <dbReference type="EMBL" id="MBB5823324.1"/>
    </source>
</evidence>
<comment type="caution">
    <text evidence="2">The sequence shown here is derived from an EMBL/GenBank/DDBJ whole genome shotgun (WGS) entry which is preliminary data.</text>
</comment>
<dbReference type="InterPro" id="IPR010982">
    <property type="entry name" value="Lambda_DNA-bd_dom_sf"/>
</dbReference>
<dbReference type="EMBL" id="JACHMP010000001">
    <property type="protein sequence ID" value="MBB5823324.1"/>
    <property type="molecule type" value="Genomic_DNA"/>
</dbReference>
<dbReference type="Proteomes" id="UP000540685">
    <property type="component" value="Unassembled WGS sequence"/>
</dbReference>